<accession>A0AAV5SQ12</accession>
<evidence type="ECO:0000313" key="2">
    <source>
        <dbReference type="Proteomes" id="UP001432027"/>
    </source>
</evidence>
<dbReference type="Proteomes" id="UP001432027">
    <property type="component" value="Unassembled WGS sequence"/>
</dbReference>
<reference evidence="1" key="1">
    <citation type="submission" date="2023-10" db="EMBL/GenBank/DDBJ databases">
        <title>Genome assembly of Pristionchus species.</title>
        <authorList>
            <person name="Yoshida K."/>
            <person name="Sommer R.J."/>
        </authorList>
    </citation>
    <scope>NUCLEOTIDE SEQUENCE</scope>
    <source>
        <strain evidence="1">RS0144</strain>
    </source>
</reference>
<gene>
    <name evidence="1" type="ORF">PENTCL1PPCAC_4883</name>
</gene>
<organism evidence="1 2">
    <name type="scientific">Pristionchus entomophagus</name>
    <dbReference type="NCBI Taxonomy" id="358040"/>
    <lineage>
        <taxon>Eukaryota</taxon>
        <taxon>Metazoa</taxon>
        <taxon>Ecdysozoa</taxon>
        <taxon>Nematoda</taxon>
        <taxon>Chromadorea</taxon>
        <taxon>Rhabditida</taxon>
        <taxon>Rhabditina</taxon>
        <taxon>Diplogasteromorpha</taxon>
        <taxon>Diplogasteroidea</taxon>
        <taxon>Neodiplogasteridae</taxon>
        <taxon>Pristionchus</taxon>
    </lineage>
</organism>
<dbReference type="AlphaFoldDB" id="A0AAV5SQ12"/>
<dbReference type="EMBL" id="BTSX01000002">
    <property type="protein sequence ID" value="GMS82708.1"/>
    <property type="molecule type" value="Genomic_DNA"/>
</dbReference>
<proteinExistence type="predicted"/>
<protein>
    <submittedName>
        <fullName evidence="1">Uncharacterized protein</fullName>
    </submittedName>
</protein>
<evidence type="ECO:0000313" key="1">
    <source>
        <dbReference type="EMBL" id="GMS82708.1"/>
    </source>
</evidence>
<name>A0AAV5SQ12_9BILA</name>
<sequence length="91" mass="9880">MYLSYTTESDSTITEFMRRDRIDDEKCASLSREGRGSRSALASALADDGVLWPALHSHIGILAGSNWGMVRWVGGMVGPTSECGGREKGEE</sequence>
<comment type="caution">
    <text evidence="1">The sequence shown here is derived from an EMBL/GenBank/DDBJ whole genome shotgun (WGS) entry which is preliminary data.</text>
</comment>
<keyword evidence="2" id="KW-1185">Reference proteome</keyword>